<feature type="domain" description="ABC transporter" evidence="10">
    <location>
        <begin position="415"/>
        <end position="651"/>
    </location>
</feature>
<keyword evidence="13" id="KW-1185">Reference proteome</keyword>
<protein>
    <submittedName>
        <fullName evidence="12">ATP-dependent permease MDL1, mitochondrial</fullName>
    </submittedName>
</protein>
<dbReference type="FunFam" id="1.20.1560.10:FF:000058">
    <property type="entry name" value="ABC transporter B family member 25"/>
    <property type="match status" value="1"/>
</dbReference>
<dbReference type="Pfam" id="PF00664">
    <property type="entry name" value="ABC_membrane"/>
    <property type="match status" value="1"/>
</dbReference>
<dbReference type="Proteomes" id="UP000238350">
    <property type="component" value="Unassembled WGS sequence"/>
</dbReference>
<evidence type="ECO:0000256" key="2">
    <source>
        <dbReference type="ARBA" id="ARBA00005580"/>
    </source>
</evidence>
<dbReference type="PROSITE" id="PS00211">
    <property type="entry name" value="ABC_TRANSPORTER_1"/>
    <property type="match status" value="1"/>
</dbReference>
<evidence type="ECO:0000256" key="3">
    <source>
        <dbReference type="ARBA" id="ARBA00022448"/>
    </source>
</evidence>
<dbReference type="GO" id="GO:0090374">
    <property type="term" value="P:oligopeptide export from mitochondrion"/>
    <property type="evidence" value="ECO:0007669"/>
    <property type="project" value="TreeGrafter"/>
</dbReference>
<keyword evidence="6" id="KW-0067">ATP-binding</keyword>
<feature type="domain" description="ABC transmembrane type-1" evidence="11">
    <location>
        <begin position="96"/>
        <end position="382"/>
    </location>
</feature>
<comment type="similarity">
    <text evidence="2">Belongs to the ABC transporter superfamily. ABCB family. Mitochondrial peptide exporter (TC 3.A.1.212) subfamily.</text>
</comment>
<keyword evidence="7 9" id="KW-1133">Transmembrane helix</keyword>
<evidence type="ECO:0000256" key="4">
    <source>
        <dbReference type="ARBA" id="ARBA00022692"/>
    </source>
</evidence>
<dbReference type="GO" id="GO:0016887">
    <property type="term" value="F:ATP hydrolysis activity"/>
    <property type="evidence" value="ECO:0007669"/>
    <property type="project" value="InterPro"/>
</dbReference>
<feature type="transmembrane region" description="Helical" evidence="9">
    <location>
        <begin position="218"/>
        <end position="235"/>
    </location>
</feature>
<name>A0A2T0FC37_9ASCO</name>
<accession>A0A2T0FC37</accession>
<evidence type="ECO:0000256" key="1">
    <source>
        <dbReference type="ARBA" id="ARBA00004141"/>
    </source>
</evidence>
<sequence length="696" mass="75782">MFKARLMGRSLCGRSLLAPRIASTMRIQPTFAFAQTRLFTAGFPRWNNAFQPSERAVAAQKIDLRAKLQPSNQKNESKEFSRLFDLARKEKGALSIAFLLLIFTSGISLSLPFVIGKILDAVNDDSQEKVVLGVPMNSFLAATAGVFVVGAFATYFRIITMRGIGERIVCKLRSHTFRNIVKQDAEFFDANRTGDLISRLGTDANVVSRAVTQNMADGLRSLIAAVMGATMMSYISLKLTGIIAICLPPVLIGTFLYGRRVRTISRNFQHSLGQLTRVGEERLNNVRTAQSFGGERQEIHLYNDQLRNVFSIAMQEARASGVFYGTMGLTGNIVIIGLLAVGANMVSSGALTFGALSSFIMYTAYAGSSVSGLGNFYSELMKGAGAASRLFEIEDRKPLISSTKGELVKSPYGDITFDHVGFAYPTRPAVKIFNDLNFTIKGGSNVCFVGPSGGGKSTITSMLLRFYDPQSGFISIGGQKLADMSPYSLRSHVGVVSQEPVLFNATVAENIWYAKPEATKEDVYEAARLANCTFLADFPDGIETAVGPRGTQLSGGQKQRIAIARALISKPAILVLDEATSALDTESERLVNEALQNLIASSSTTISIAHRLSTIAQSEEVIVLGEGRVLEHGKFRDLYANPNSALCDLLHRRTSRLDDDGPPSPTPQQINEALDRELAETLDRELAEKEEDEKLL</sequence>
<dbReference type="PIRSF" id="PIRSF002773">
    <property type="entry name" value="ABC_prm/ATPase_B"/>
    <property type="match status" value="1"/>
</dbReference>
<dbReference type="AlphaFoldDB" id="A0A2T0FC37"/>
<dbReference type="Gene3D" id="1.20.1560.10">
    <property type="entry name" value="ABC transporter type 1, transmembrane domain"/>
    <property type="match status" value="1"/>
</dbReference>
<dbReference type="InterPro" id="IPR036640">
    <property type="entry name" value="ABC1_TM_sf"/>
</dbReference>
<dbReference type="Pfam" id="PF00005">
    <property type="entry name" value="ABC_tran"/>
    <property type="match status" value="1"/>
</dbReference>
<dbReference type="FunFam" id="3.40.50.300:FF:000218">
    <property type="entry name" value="Multidrug ABC transporter ATP-binding protein"/>
    <property type="match status" value="1"/>
</dbReference>
<evidence type="ECO:0000256" key="9">
    <source>
        <dbReference type="SAM" id="Phobius"/>
    </source>
</evidence>
<dbReference type="GO" id="GO:0005743">
    <property type="term" value="C:mitochondrial inner membrane"/>
    <property type="evidence" value="ECO:0007669"/>
    <property type="project" value="TreeGrafter"/>
</dbReference>
<dbReference type="OrthoDB" id="6500128at2759"/>
<feature type="transmembrane region" description="Helical" evidence="9">
    <location>
        <begin position="322"/>
        <end position="343"/>
    </location>
</feature>
<keyword evidence="4 9" id="KW-0812">Transmembrane</keyword>
<evidence type="ECO:0000256" key="8">
    <source>
        <dbReference type="ARBA" id="ARBA00023136"/>
    </source>
</evidence>
<evidence type="ECO:0000313" key="12">
    <source>
        <dbReference type="EMBL" id="PRT52556.1"/>
    </source>
</evidence>
<dbReference type="RefSeq" id="XP_024662502.1">
    <property type="nucleotide sequence ID" value="XM_024806734.1"/>
</dbReference>
<gene>
    <name evidence="12" type="ORF">B9G98_00176</name>
</gene>
<reference evidence="12 13" key="1">
    <citation type="submission" date="2017-04" db="EMBL/GenBank/DDBJ databases">
        <title>Genome sequencing of [Candida] sorbophila.</title>
        <authorList>
            <person name="Ahn J.O."/>
        </authorList>
    </citation>
    <scope>NUCLEOTIDE SEQUENCE [LARGE SCALE GENOMIC DNA]</scope>
    <source>
        <strain evidence="12 13">DS02</strain>
    </source>
</reference>
<dbReference type="SUPFAM" id="SSF90123">
    <property type="entry name" value="ABC transporter transmembrane region"/>
    <property type="match status" value="1"/>
</dbReference>
<evidence type="ECO:0000313" key="13">
    <source>
        <dbReference type="Proteomes" id="UP000238350"/>
    </source>
</evidence>
<feature type="transmembrane region" description="Helical" evidence="9">
    <location>
        <begin position="92"/>
        <end position="119"/>
    </location>
</feature>
<dbReference type="PANTHER" id="PTHR43394">
    <property type="entry name" value="ATP-DEPENDENT PERMEASE MDL1, MITOCHONDRIAL"/>
    <property type="match status" value="1"/>
</dbReference>
<feature type="transmembrane region" description="Helical" evidence="9">
    <location>
        <begin position="241"/>
        <end position="258"/>
    </location>
</feature>
<dbReference type="InterPro" id="IPR017871">
    <property type="entry name" value="ABC_transporter-like_CS"/>
</dbReference>
<evidence type="ECO:0000256" key="5">
    <source>
        <dbReference type="ARBA" id="ARBA00022741"/>
    </source>
</evidence>
<comment type="subcellular location">
    <subcellularLocation>
        <location evidence="1">Membrane</location>
        <topology evidence="1">Multi-pass membrane protein</topology>
    </subcellularLocation>
</comment>
<feature type="transmembrane region" description="Helical" evidence="9">
    <location>
        <begin position="139"/>
        <end position="158"/>
    </location>
</feature>
<dbReference type="GO" id="GO:0015421">
    <property type="term" value="F:ABC-type oligopeptide transporter activity"/>
    <property type="evidence" value="ECO:0007669"/>
    <property type="project" value="TreeGrafter"/>
</dbReference>
<dbReference type="InterPro" id="IPR003593">
    <property type="entry name" value="AAA+_ATPase"/>
</dbReference>
<dbReference type="GeneID" id="36513925"/>
<dbReference type="SUPFAM" id="SSF52540">
    <property type="entry name" value="P-loop containing nucleoside triphosphate hydrolases"/>
    <property type="match status" value="1"/>
</dbReference>
<dbReference type="InterPro" id="IPR011527">
    <property type="entry name" value="ABC1_TM_dom"/>
</dbReference>
<comment type="caution">
    <text evidence="12">The sequence shown here is derived from an EMBL/GenBank/DDBJ whole genome shotgun (WGS) entry which is preliminary data.</text>
</comment>
<keyword evidence="5" id="KW-0547">Nucleotide-binding</keyword>
<evidence type="ECO:0000259" key="10">
    <source>
        <dbReference type="PROSITE" id="PS50893"/>
    </source>
</evidence>
<proteinExistence type="inferred from homology"/>
<dbReference type="InterPro" id="IPR003439">
    <property type="entry name" value="ABC_transporter-like_ATP-bd"/>
</dbReference>
<dbReference type="Gene3D" id="3.40.50.300">
    <property type="entry name" value="P-loop containing nucleotide triphosphate hydrolases"/>
    <property type="match status" value="1"/>
</dbReference>
<dbReference type="InterPro" id="IPR039421">
    <property type="entry name" value="Type_1_exporter"/>
</dbReference>
<dbReference type="InterPro" id="IPR027417">
    <property type="entry name" value="P-loop_NTPase"/>
</dbReference>
<evidence type="ECO:0000259" key="11">
    <source>
        <dbReference type="PROSITE" id="PS50929"/>
    </source>
</evidence>
<evidence type="ECO:0000256" key="6">
    <source>
        <dbReference type="ARBA" id="ARBA00022840"/>
    </source>
</evidence>
<organism evidence="12 13">
    <name type="scientific">Wickerhamiella sorbophila</name>
    <dbReference type="NCBI Taxonomy" id="45607"/>
    <lineage>
        <taxon>Eukaryota</taxon>
        <taxon>Fungi</taxon>
        <taxon>Dikarya</taxon>
        <taxon>Ascomycota</taxon>
        <taxon>Saccharomycotina</taxon>
        <taxon>Dipodascomycetes</taxon>
        <taxon>Dipodascales</taxon>
        <taxon>Trichomonascaceae</taxon>
        <taxon>Wickerhamiella</taxon>
    </lineage>
</organism>
<dbReference type="GO" id="GO:0005524">
    <property type="term" value="F:ATP binding"/>
    <property type="evidence" value="ECO:0007669"/>
    <property type="project" value="UniProtKB-KW"/>
</dbReference>
<dbReference type="EMBL" id="NDIQ01000001">
    <property type="protein sequence ID" value="PRT52556.1"/>
    <property type="molecule type" value="Genomic_DNA"/>
</dbReference>
<dbReference type="PANTHER" id="PTHR43394:SF1">
    <property type="entry name" value="ATP-BINDING CASSETTE SUB-FAMILY B MEMBER 10, MITOCHONDRIAL"/>
    <property type="match status" value="1"/>
</dbReference>
<evidence type="ECO:0000256" key="7">
    <source>
        <dbReference type="ARBA" id="ARBA00022989"/>
    </source>
</evidence>
<dbReference type="CDD" id="cd18573">
    <property type="entry name" value="ABC_6TM_ABCB10_like"/>
    <property type="match status" value="1"/>
</dbReference>
<dbReference type="SMART" id="SM00382">
    <property type="entry name" value="AAA"/>
    <property type="match status" value="1"/>
</dbReference>
<keyword evidence="8 9" id="KW-0472">Membrane</keyword>
<dbReference type="PROSITE" id="PS50929">
    <property type="entry name" value="ABC_TM1F"/>
    <property type="match status" value="1"/>
</dbReference>
<dbReference type="PROSITE" id="PS50893">
    <property type="entry name" value="ABC_TRANSPORTER_2"/>
    <property type="match status" value="1"/>
</dbReference>
<dbReference type="STRING" id="45607.A0A2T0FC37"/>
<keyword evidence="3" id="KW-0813">Transport</keyword>